<protein>
    <submittedName>
        <fullName evidence="10">Monovalent cation:H+ antiporter-2, CPA2 family</fullName>
    </submittedName>
</protein>
<dbReference type="Gene3D" id="1.20.1530.20">
    <property type="match status" value="1"/>
</dbReference>
<evidence type="ECO:0000256" key="2">
    <source>
        <dbReference type="ARBA" id="ARBA00005551"/>
    </source>
</evidence>
<dbReference type="PROSITE" id="PS51201">
    <property type="entry name" value="RCK_N"/>
    <property type="match status" value="1"/>
</dbReference>
<dbReference type="Pfam" id="PF02254">
    <property type="entry name" value="TrkA_N"/>
    <property type="match status" value="1"/>
</dbReference>
<accession>A0A1T5FY81</accession>
<dbReference type="Proteomes" id="UP000190130">
    <property type="component" value="Unassembled WGS sequence"/>
</dbReference>
<dbReference type="InterPro" id="IPR038770">
    <property type="entry name" value="Na+/solute_symporter_sf"/>
</dbReference>
<evidence type="ECO:0000256" key="7">
    <source>
        <dbReference type="SAM" id="MobiDB-lite"/>
    </source>
</evidence>
<evidence type="ECO:0000256" key="1">
    <source>
        <dbReference type="ARBA" id="ARBA00004141"/>
    </source>
</evidence>
<feature type="compositionally biased region" description="Basic and acidic residues" evidence="7">
    <location>
        <begin position="582"/>
        <end position="592"/>
    </location>
</feature>
<reference evidence="10 11" key="1">
    <citation type="submission" date="2017-02" db="EMBL/GenBank/DDBJ databases">
        <authorList>
            <person name="Peterson S.W."/>
        </authorList>
    </citation>
    <scope>NUCLEOTIDE SEQUENCE [LARGE SCALE GENOMIC DNA]</scope>
    <source>
        <strain evidence="10 11">DSM 9653</strain>
    </source>
</reference>
<keyword evidence="6 8" id="KW-0472">Membrane</keyword>
<dbReference type="InterPro" id="IPR003148">
    <property type="entry name" value="RCK_N"/>
</dbReference>
<evidence type="ECO:0000256" key="4">
    <source>
        <dbReference type="ARBA" id="ARBA00022692"/>
    </source>
</evidence>
<feature type="region of interest" description="Disordered" evidence="7">
    <location>
        <begin position="409"/>
        <end position="438"/>
    </location>
</feature>
<dbReference type="EMBL" id="FUYX01000010">
    <property type="protein sequence ID" value="SKC01112.1"/>
    <property type="molecule type" value="Genomic_DNA"/>
</dbReference>
<feature type="transmembrane region" description="Helical" evidence="8">
    <location>
        <begin position="288"/>
        <end position="306"/>
    </location>
</feature>
<dbReference type="GO" id="GO:0015297">
    <property type="term" value="F:antiporter activity"/>
    <property type="evidence" value="ECO:0007669"/>
    <property type="project" value="InterPro"/>
</dbReference>
<feature type="transmembrane region" description="Helical" evidence="8">
    <location>
        <begin position="313"/>
        <end position="332"/>
    </location>
</feature>
<dbReference type="PANTHER" id="PTHR42751:SF1">
    <property type="entry name" value="CATION_PROTON ANTIPORTER YBAL-RELATED"/>
    <property type="match status" value="1"/>
</dbReference>
<dbReference type="Gene3D" id="3.40.50.720">
    <property type="entry name" value="NAD(P)-binding Rossmann-like Domain"/>
    <property type="match status" value="1"/>
</dbReference>
<dbReference type="PANTHER" id="PTHR42751">
    <property type="entry name" value="SODIUM/HYDROGEN EXCHANGER FAMILY/TRKA DOMAIN PROTEIN"/>
    <property type="match status" value="1"/>
</dbReference>
<feature type="region of interest" description="Disordered" evidence="7">
    <location>
        <begin position="582"/>
        <end position="649"/>
    </location>
</feature>
<evidence type="ECO:0000256" key="3">
    <source>
        <dbReference type="ARBA" id="ARBA00022448"/>
    </source>
</evidence>
<feature type="transmembrane region" description="Helical" evidence="8">
    <location>
        <begin position="6"/>
        <end position="25"/>
    </location>
</feature>
<dbReference type="AlphaFoldDB" id="A0A1T5FY81"/>
<evidence type="ECO:0000313" key="10">
    <source>
        <dbReference type="EMBL" id="SKC01112.1"/>
    </source>
</evidence>
<evidence type="ECO:0000256" key="8">
    <source>
        <dbReference type="SAM" id="Phobius"/>
    </source>
</evidence>
<dbReference type="NCBIfam" id="NF007950">
    <property type="entry name" value="PRK10669.1"/>
    <property type="match status" value="1"/>
</dbReference>
<dbReference type="InterPro" id="IPR006153">
    <property type="entry name" value="Cation/H_exchanger_TM"/>
</dbReference>
<evidence type="ECO:0000259" key="9">
    <source>
        <dbReference type="PROSITE" id="PS51201"/>
    </source>
</evidence>
<dbReference type="OrthoDB" id="9781411at2"/>
<gene>
    <name evidence="10" type="ORF">SAMN05660750_03625</name>
</gene>
<feature type="transmembrane region" description="Helical" evidence="8">
    <location>
        <begin position="352"/>
        <end position="369"/>
    </location>
</feature>
<evidence type="ECO:0000313" key="11">
    <source>
        <dbReference type="Proteomes" id="UP000190130"/>
    </source>
</evidence>
<feature type="transmembrane region" description="Helical" evidence="8">
    <location>
        <begin position="148"/>
        <end position="171"/>
    </location>
</feature>
<proteinExistence type="inferred from homology"/>
<feature type="transmembrane region" description="Helical" evidence="8">
    <location>
        <begin position="235"/>
        <end position="268"/>
    </location>
</feature>
<dbReference type="SUPFAM" id="SSF51735">
    <property type="entry name" value="NAD(P)-binding Rossmann-fold domains"/>
    <property type="match status" value="1"/>
</dbReference>
<feature type="transmembrane region" description="Helical" evidence="8">
    <location>
        <begin position="191"/>
        <end position="214"/>
    </location>
</feature>
<feature type="transmembrane region" description="Helical" evidence="8">
    <location>
        <begin position="376"/>
        <end position="395"/>
    </location>
</feature>
<feature type="transmembrane region" description="Helical" evidence="8">
    <location>
        <begin position="56"/>
        <end position="75"/>
    </location>
</feature>
<feature type="domain" description="RCK N-terminal" evidence="9">
    <location>
        <begin position="443"/>
        <end position="560"/>
    </location>
</feature>
<dbReference type="GO" id="GO:0016020">
    <property type="term" value="C:membrane"/>
    <property type="evidence" value="ECO:0007669"/>
    <property type="project" value="UniProtKB-SubCell"/>
</dbReference>
<dbReference type="GO" id="GO:0006813">
    <property type="term" value="P:potassium ion transport"/>
    <property type="evidence" value="ECO:0007669"/>
    <property type="project" value="InterPro"/>
</dbReference>
<feature type="compositionally biased region" description="Low complexity" evidence="7">
    <location>
        <begin position="607"/>
        <end position="619"/>
    </location>
</feature>
<evidence type="ECO:0000256" key="5">
    <source>
        <dbReference type="ARBA" id="ARBA00022989"/>
    </source>
</evidence>
<feature type="transmembrane region" description="Helical" evidence="8">
    <location>
        <begin position="32"/>
        <end position="50"/>
    </location>
</feature>
<keyword evidence="4 8" id="KW-0812">Transmembrane</keyword>
<sequence length="649" mass="67040">MHHGPLIAIIVAGLGLAFVFGAIAQRLRISPLVGYLVAGVAVGPFTPGFVADQGLANQLAEIGVILLMFGVGLHFSLKDLLSVKTIAVPGAVVQIGIATLLGLGLGTLLGWSPFSGAVFGLALSTASTVVLLRALQERRLVQTERGRIAVGWLIVEDIAMVLALVLLPVLAEVLNGTPSGGSAPLATRFDLGVWGVLGLTFAKLVGFLAFMLVVGRRVIPWVLHWVAHTGSRELFRLAVLAVALGVAYSAATLFGVSFALGAFFAGMILSESPLSQRAAEETLPLRDAFAVLFFVSVGMLFDPGILVRAPWALIGTLAIILIGKSVAAWLIVRAFGRSNAVALTISGSLAQIGEFSFILAGLGTALGILPPQGRDLILAGAILSILFNPVMFALVDRFAAEAPAAKPKPAVPAAEAGDADESPAPEPQPDAPPERDLTPTALTDHIVVVGYGRVGSLLGAGLLAQGTKLLVIEDNPNAVETAKRDGAELLIGNAADPEVLSAAGLGRAVRLFVAIPGSFEAGQVCEQARRENPALPIIARAHSDPEVAHLTKCGATLTIMGEAEIARAMLGLCRNLACTAKPEAETDAKPETEVEAEADAEAKPEAATEATEPAANLEAGAPVKPGEPRRLKPRTSARGPASEDPPAAA</sequence>
<dbReference type="RefSeq" id="WP_079591878.1">
    <property type="nucleotide sequence ID" value="NZ_FUYX01000010.1"/>
</dbReference>
<comment type="similarity">
    <text evidence="2">Belongs to the monovalent cation:proton antiporter 2 (CPA2) transporter (TC 2.A.37) family.</text>
</comment>
<feature type="transmembrane region" description="Helical" evidence="8">
    <location>
        <begin position="117"/>
        <end position="136"/>
    </location>
</feature>
<feature type="transmembrane region" description="Helical" evidence="8">
    <location>
        <begin position="87"/>
        <end position="111"/>
    </location>
</feature>
<evidence type="ECO:0000256" key="6">
    <source>
        <dbReference type="ARBA" id="ARBA00023136"/>
    </source>
</evidence>
<dbReference type="GO" id="GO:1902600">
    <property type="term" value="P:proton transmembrane transport"/>
    <property type="evidence" value="ECO:0007669"/>
    <property type="project" value="InterPro"/>
</dbReference>
<dbReference type="InterPro" id="IPR036291">
    <property type="entry name" value="NAD(P)-bd_dom_sf"/>
</dbReference>
<organism evidence="10 11">
    <name type="scientific">Bosea thiooxidans</name>
    <dbReference type="NCBI Taxonomy" id="53254"/>
    <lineage>
        <taxon>Bacteria</taxon>
        <taxon>Pseudomonadati</taxon>
        <taxon>Pseudomonadota</taxon>
        <taxon>Alphaproteobacteria</taxon>
        <taxon>Hyphomicrobiales</taxon>
        <taxon>Boseaceae</taxon>
        <taxon>Bosea</taxon>
    </lineage>
</organism>
<comment type="subcellular location">
    <subcellularLocation>
        <location evidence="1">Membrane</location>
        <topology evidence="1">Multi-pass membrane protein</topology>
    </subcellularLocation>
</comment>
<keyword evidence="3" id="KW-0813">Transport</keyword>
<name>A0A1T5FY81_9HYPH</name>
<dbReference type="Pfam" id="PF00999">
    <property type="entry name" value="Na_H_Exchanger"/>
    <property type="match status" value="1"/>
</dbReference>
<keyword evidence="5 8" id="KW-1133">Transmembrane helix</keyword>